<name>A0A9X1FP88_9FLAO</name>
<reference evidence="1" key="1">
    <citation type="submission" date="2021-07" db="EMBL/GenBank/DDBJ databases">
        <title>Aureisphaera sp. CAU 1614 isolated from sea sediment.</title>
        <authorList>
            <person name="Kim W."/>
        </authorList>
    </citation>
    <scope>NUCLEOTIDE SEQUENCE</scope>
    <source>
        <strain evidence="1">CAU 1614</strain>
    </source>
</reference>
<organism evidence="1 2">
    <name type="scientific">Halomarinibacterium sedimenti</name>
    <dbReference type="NCBI Taxonomy" id="2857106"/>
    <lineage>
        <taxon>Bacteria</taxon>
        <taxon>Pseudomonadati</taxon>
        <taxon>Bacteroidota</taxon>
        <taxon>Flavobacteriia</taxon>
        <taxon>Flavobacteriales</taxon>
        <taxon>Flavobacteriaceae</taxon>
        <taxon>Halomarinibacterium</taxon>
    </lineage>
</organism>
<gene>
    <name evidence="1" type="ORF">KXJ69_09020</name>
</gene>
<proteinExistence type="predicted"/>
<comment type="caution">
    <text evidence="1">The sequence shown here is derived from an EMBL/GenBank/DDBJ whole genome shotgun (WGS) entry which is preliminary data.</text>
</comment>
<accession>A0A9X1FP88</accession>
<dbReference type="Proteomes" id="UP001138686">
    <property type="component" value="Unassembled WGS sequence"/>
</dbReference>
<protein>
    <submittedName>
        <fullName evidence="1">Family 49 glycosyl hydrolase</fullName>
    </submittedName>
</protein>
<evidence type="ECO:0000313" key="1">
    <source>
        <dbReference type="EMBL" id="MBW2938245.1"/>
    </source>
</evidence>
<dbReference type="AlphaFoldDB" id="A0A9X1FP88"/>
<dbReference type="RefSeq" id="WP_219052761.1">
    <property type="nucleotide sequence ID" value="NZ_JAHWDP010000003.1"/>
</dbReference>
<dbReference type="EMBL" id="JAHWDP010000003">
    <property type="protein sequence ID" value="MBW2938245.1"/>
    <property type="molecule type" value="Genomic_DNA"/>
</dbReference>
<sequence>MKTDMYTKIVLTVIAVCLTINVVKEFEIIPKAHATDTPTEGLTTNEYRLVPISDIETIDVRIVDINTYDELNVNVKSIDTYDEMKVNIKSIDTSDELDVNIDEIGGSWVSSGSPIPVTIKQ</sequence>
<dbReference type="GO" id="GO:0016787">
    <property type="term" value="F:hydrolase activity"/>
    <property type="evidence" value="ECO:0007669"/>
    <property type="project" value="UniProtKB-KW"/>
</dbReference>
<keyword evidence="1" id="KW-0378">Hydrolase</keyword>
<keyword evidence="2" id="KW-1185">Reference proteome</keyword>
<evidence type="ECO:0000313" key="2">
    <source>
        <dbReference type="Proteomes" id="UP001138686"/>
    </source>
</evidence>